<dbReference type="OrthoDB" id="449062at2759"/>
<protein>
    <submittedName>
        <fullName evidence="2">Uncharacterized protein</fullName>
    </submittedName>
</protein>
<evidence type="ECO:0000313" key="3">
    <source>
        <dbReference type="Proteomes" id="UP000663760"/>
    </source>
</evidence>
<dbReference type="AlphaFoldDB" id="A0A7I8KF12"/>
<keyword evidence="3" id="KW-1185">Reference proteome</keyword>
<sequence>MAPGGGGRAISQQAFEDMVRENVEDLGMDPEEALDDAIQALSLQGVDLSGIVKCVPGVASAKDDPVLQAVDALKEMLASGLPQKSNMGEVVRLLDRLSDLCSSGGGGSGHENASIAVRNGAVELLCSACSSLENAEENALVSALKALSCVICDIRSTEIFQCNHGPKLIMQILNRYGQSVNLLDSCFSVVAAAATGNEIVKEAFMDLKIGELFVRKLNAQSKCCTESMYDAIRILLTPDDHRVLASQVYGYARKFAQIGISDALVEALKDGLHSPGVISICVALKAVAVNDEICRSISEKGGIDAVLKCIVESSEQNDKAIARSCCSLLFKLAGSDSNKNTIVQNGGLDNLIKLSSKFFDDPAVLQEIMTVISALSLRTPENAARAIEAGAGDLAIQAMRKFPSAYQMQKQCCLMIRNLVVRNPENRTILLGNGVERLIRKAKSSSAICKEAASAALRDLCLDDYN</sequence>
<reference evidence="2" key="1">
    <citation type="submission" date="2020-02" db="EMBL/GenBank/DDBJ databases">
        <authorList>
            <person name="Scholz U."/>
            <person name="Mascher M."/>
            <person name="Fiebig A."/>
        </authorList>
    </citation>
    <scope>NUCLEOTIDE SEQUENCE</scope>
</reference>
<dbReference type="InterPro" id="IPR011989">
    <property type="entry name" value="ARM-like"/>
</dbReference>
<name>A0A7I8KF12_SPIIN</name>
<organism evidence="2 3">
    <name type="scientific">Spirodela intermedia</name>
    <name type="common">Intermediate duckweed</name>
    <dbReference type="NCBI Taxonomy" id="51605"/>
    <lineage>
        <taxon>Eukaryota</taxon>
        <taxon>Viridiplantae</taxon>
        <taxon>Streptophyta</taxon>
        <taxon>Embryophyta</taxon>
        <taxon>Tracheophyta</taxon>
        <taxon>Spermatophyta</taxon>
        <taxon>Magnoliopsida</taxon>
        <taxon>Liliopsida</taxon>
        <taxon>Araceae</taxon>
        <taxon>Lemnoideae</taxon>
        <taxon>Spirodela</taxon>
    </lineage>
</organism>
<proteinExistence type="predicted"/>
<dbReference type="Proteomes" id="UP000663760">
    <property type="component" value="Chromosome 5"/>
</dbReference>
<gene>
    <name evidence="2" type="ORF">SI8410_05006477</name>
</gene>
<dbReference type="Gene3D" id="1.25.10.10">
    <property type="entry name" value="Leucine-rich Repeat Variant"/>
    <property type="match status" value="2"/>
</dbReference>
<dbReference type="PANTHER" id="PTHR22895">
    <property type="entry name" value="ARMADILLO REPEAT-CONTAINING PROTEIN 6"/>
    <property type="match status" value="1"/>
</dbReference>
<accession>A0A7I8KF12</accession>
<dbReference type="InterPro" id="IPR000225">
    <property type="entry name" value="Armadillo"/>
</dbReference>
<dbReference type="SUPFAM" id="SSF48371">
    <property type="entry name" value="ARM repeat"/>
    <property type="match status" value="2"/>
</dbReference>
<dbReference type="SMART" id="SM00185">
    <property type="entry name" value="ARM"/>
    <property type="match status" value="4"/>
</dbReference>
<dbReference type="PANTHER" id="PTHR22895:SF0">
    <property type="entry name" value="ARMADILLO REPEAT-CONTAINING PROTEIN 6"/>
    <property type="match status" value="1"/>
</dbReference>
<keyword evidence="1" id="KW-0677">Repeat</keyword>
<dbReference type="EMBL" id="LR746268">
    <property type="protein sequence ID" value="CAA7395814.1"/>
    <property type="molecule type" value="Genomic_DNA"/>
</dbReference>
<evidence type="ECO:0000256" key="1">
    <source>
        <dbReference type="ARBA" id="ARBA00022737"/>
    </source>
</evidence>
<evidence type="ECO:0000313" key="2">
    <source>
        <dbReference type="EMBL" id="CAA7395814.1"/>
    </source>
</evidence>
<dbReference type="InterPro" id="IPR016024">
    <property type="entry name" value="ARM-type_fold"/>
</dbReference>